<evidence type="ECO:0000256" key="3">
    <source>
        <dbReference type="ARBA" id="ARBA00022692"/>
    </source>
</evidence>
<name>A0A1I4ATT6_9PROT</name>
<dbReference type="GO" id="GO:0005886">
    <property type="term" value="C:plasma membrane"/>
    <property type="evidence" value="ECO:0007669"/>
    <property type="project" value="UniProtKB-SubCell"/>
</dbReference>
<evidence type="ECO:0000256" key="6">
    <source>
        <dbReference type="SAM" id="Phobius"/>
    </source>
</evidence>
<keyword evidence="3 6" id="KW-0812">Transmembrane</keyword>
<feature type="transmembrane region" description="Helical" evidence="6">
    <location>
        <begin position="260"/>
        <end position="282"/>
    </location>
</feature>
<dbReference type="OrthoDB" id="9803381at2"/>
<dbReference type="PANTHER" id="PTHR35007">
    <property type="entry name" value="INTEGRAL MEMBRANE PROTEIN-RELATED"/>
    <property type="match status" value="1"/>
</dbReference>
<feature type="transmembrane region" description="Helical" evidence="6">
    <location>
        <begin position="294"/>
        <end position="313"/>
    </location>
</feature>
<keyword evidence="4 6" id="KW-1133">Transmembrane helix</keyword>
<dbReference type="Proteomes" id="UP000199473">
    <property type="component" value="Unassembled WGS sequence"/>
</dbReference>
<dbReference type="InterPro" id="IPR042094">
    <property type="entry name" value="T2SS_GspF_sf"/>
</dbReference>
<dbReference type="PANTHER" id="PTHR35007:SF1">
    <property type="entry name" value="PILUS ASSEMBLY PROTEIN"/>
    <property type="match status" value="1"/>
</dbReference>
<evidence type="ECO:0000256" key="2">
    <source>
        <dbReference type="ARBA" id="ARBA00022475"/>
    </source>
</evidence>
<feature type="domain" description="Type II secretion system protein GspF" evidence="7">
    <location>
        <begin position="153"/>
        <end position="270"/>
    </location>
</feature>
<dbReference type="RefSeq" id="WP_092960108.1">
    <property type="nucleotide sequence ID" value="NZ_FOSQ01000004.1"/>
</dbReference>
<dbReference type="STRING" id="1123062.SAMN02745775_104131"/>
<evidence type="ECO:0000256" key="4">
    <source>
        <dbReference type="ARBA" id="ARBA00022989"/>
    </source>
</evidence>
<evidence type="ECO:0000313" key="8">
    <source>
        <dbReference type="EMBL" id="SFK59347.1"/>
    </source>
</evidence>
<dbReference type="InterPro" id="IPR018076">
    <property type="entry name" value="T2SS_GspF_dom"/>
</dbReference>
<gene>
    <name evidence="8" type="ORF">SAMN02745775_104131</name>
</gene>
<evidence type="ECO:0000256" key="1">
    <source>
        <dbReference type="ARBA" id="ARBA00004651"/>
    </source>
</evidence>
<feature type="transmembrane region" description="Helical" evidence="6">
    <location>
        <begin position="87"/>
        <end position="104"/>
    </location>
</feature>
<evidence type="ECO:0000259" key="7">
    <source>
        <dbReference type="Pfam" id="PF00482"/>
    </source>
</evidence>
<dbReference type="Pfam" id="PF00482">
    <property type="entry name" value="T2SSF"/>
    <property type="match status" value="1"/>
</dbReference>
<evidence type="ECO:0000256" key="5">
    <source>
        <dbReference type="ARBA" id="ARBA00023136"/>
    </source>
</evidence>
<dbReference type="AlphaFoldDB" id="A0A1I4ATT6"/>
<dbReference type="Gene3D" id="1.20.81.30">
    <property type="entry name" value="Type II secretion system (T2SS), domain F"/>
    <property type="match status" value="1"/>
</dbReference>
<reference evidence="8 9" key="1">
    <citation type="submission" date="2016-10" db="EMBL/GenBank/DDBJ databases">
        <authorList>
            <person name="de Groot N.N."/>
        </authorList>
    </citation>
    <scope>NUCLEOTIDE SEQUENCE [LARGE SCALE GENOMIC DNA]</scope>
    <source>
        <strain evidence="8 9">DSM 19981</strain>
    </source>
</reference>
<organism evidence="8 9">
    <name type="scientific">Falsiroseomonas stagni DSM 19981</name>
    <dbReference type="NCBI Taxonomy" id="1123062"/>
    <lineage>
        <taxon>Bacteria</taxon>
        <taxon>Pseudomonadati</taxon>
        <taxon>Pseudomonadota</taxon>
        <taxon>Alphaproteobacteria</taxon>
        <taxon>Acetobacterales</taxon>
        <taxon>Roseomonadaceae</taxon>
        <taxon>Falsiroseomonas</taxon>
    </lineage>
</organism>
<feature type="transmembrane region" description="Helical" evidence="6">
    <location>
        <begin position="6"/>
        <end position="28"/>
    </location>
</feature>
<sequence>MSPETLVLVGGVIFATLAIGVVMGLSALGRSEKRQARIAGVVSPYLQNVTVRAVRPSLSQTFARSPLMPKVAALFGIVPELRHHYPLPWWLVLVLSLVAARLGLGMVAVIAGEAIVVATPVAWLFIARIMFARFHGQHRRRLFIQLPDALGLVIRATRIGIPATEAMRTVAKEAPMPTAEEFRKIADRLSIGMPFDRALEETALKNGVPEYRFFSTAMSLQAQTGGGLSETLENLADVVRKRVALRARGLALASEARTSAAILAGLPFGAGGLIALLNPSYAAVLINDESGQRILALAIGMLLFGILSMQGIIKKSLS</sequence>
<proteinExistence type="predicted"/>
<evidence type="ECO:0000313" key="9">
    <source>
        <dbReference type="Proteomes" id="UP000199473"/>
    </source>
</evidence>
<dbReference type="EMBL" id="FOSQ01000004">
    <property type="protein sequence ID" value="SFK59347.1"/>
    <property type="molecule type" value="Genomic_DNA"/>
</dbReference>
<keyword evidence="5 6" id="KW-0472">Membrane</keyword>
<keyword evidence="9" id="KW-1185">Reference proteome</keyword>
<feature type="transmembrane region" description="Helical" evidence="6">
    <location>
        <begin position="110"/>
        <end position="131"/>
    </location>
</feature>
<protein>
    <submittedName>
        <fullName evidence="8">Tight adherence protein B</fullName>
    </submittedName>
</protein>
<accession>A0A1I4ATT6</accession>
<keyword evidence="2" id="KW-1003">Cell membrane</keyword>
<comment type="subcellular location">
    <subcellularLocation>
        <location evidence="1">Cell membrane</location>
        <topology evidence="1">Multi-pass membrane protein</topology>
    </subcellularLocation>
</comment>